<evidence type="ECO:0000313" key="2">
    <source>
        <dbReference type="EMBL" id="MCI96160.1"/>
    </source>
</evidence>
<accession>A0A392WBP0</accession>
<reference evidence="2 3" key="1">
    <citation type="journal article" date="2018" name="Front. Plant Sci.">
        <title>Red Clover (Trifolium pratense) and Zigzag Clover (T. medium) - A Picture of Genomic Similarities and Differences.</title>
        <authorList>
            <person name="Dluhosova J."/>
            <person name="Istvanek J."/>
            <person name="Nedelnik J."/>
            <person name="Repkova J."/>
        </authorList>
    </citation>
    <scope>NUCLEOTIDE SEQUENCE [LARGE SCALE GENOMIC DNA]</scope>
    <source>
        <strain evidence="3">cv. 10/8</strain>
        <tissue evidence="2">Leaf</tissue>
    </source>
</reference>
<evidence type="ECO:0000256" key="1">
    <source>
        <dbReference type="SAM" id="MobiDB-lite"/>
    </source>
</evidence>
<feature type="region of interest" description="Disordered" evidence="1">
    <location>
        <begin position="1"/>
        <end position="46"/>
    </location>
</feature>
<dbReference type="AlphaFoldDB" id="A0A392WBP0"/>
<name>A0A392WBP0_9FABA</name>
<protein>
    <submittedName>
        <fullName evidence="2">Uncharacterized protein</fullName>
    </submittedName>
</protein>
<comment type="caution">
    <text evidence="2">The sequence shown here is derived from an EMBL/GenBank/DDBJ whole genome shotgun (WGS) entry which is preliminary data.</text>
</comment>
<evidence type="ECO:0000313" key="3">
    <source>
        <dbReference type="Proteomes" id="UP000265520"/>
    </source>
</evidence>
<keyword evidence="3" id="KW-1185">Reference proteome</keyword>
<dbReference type="EMBL" id="LXQA011407359">
    <property type="protein sequence ID" value="MCI96160.1"/>
    <property type="molecule type" value="Genomic_DNA"/>
</dbReference>
<dbReference type="Proteomes" id="UP000265520">
    <property type="component" value="Unassembled WGS sequence"/>
</dbReference>
<sequence length="46" mass="4583">TAAAKTRSNTPPAKPSPDPTRAPPAKPSPPNHCLGLPALTGEGNPT</sequence>
<proteinExistence type="predicted"/>
<organism evidence="2 3">
    <name type="scientific">Trifolium medium</name>
    <dbReference type="NCBI Taxonomy" id="97028"/>
    <lineage>
        <taxon>Eukaryota</taxon>
        <taxon>Viridiplantae</taxon>
        <taxon>Streptophyta</taxon>
        <taxon>Embryophyta</taxon>
        <taxon>Tracheophyta</taxon>
        <taxon>Spermatophyta</taxon>
        <taxon>Magnoliopsida</taxon>
        <taxon>eudicotyledons</taxon>
        <taxon>Gunneridae</taxon>
        <taxon>Pentapetalae</taxon>
        <taxon>rosids</taxon>
        <taxon>fabids</taxon>
        <taxon>Fabales</taxon>
        <taxon>Fabaceae</taxon>
        <taxon>Papilionoideae</taxon>
        <taxon>50 kb inversion clade</taxon>
        <taxon>NPAAA clade</taxon>
        <taxon>Hologalegina</taxon>
        <taxon>IRL clade</taxon>
        <taxon>Trifolieae</taxon>
        <taxon>Trifolium</taxon>
    </lineage>
</organism>
<feature type="compositionally biased region" description="Pro residues" evidence="1">
    <location>
        <begin position="12"/>
        <end position="30"/>
    </location>
</feature>
<feature type="non-terminal residue" evidence="2">
    <location>
        <position position="1"/>
    </location>
</feature>